<evidence type="ECO:0000313" key="2">
    <source>
        <dbReference type="Proteomes" id="UP001626550"/>
    </source>
</evidence>
<protein>
    <recommendedName>
        <fullName evidence="3">Protein MMS22-like</fullName>
    </recommendedName>
</protein>
<proteinExistence type="predicted"/>
<organism evidence="1 2">
    <name type="scientific">Cichlidogyrus casuarinus</name>
    <dbReference type="NCBI Taxonomy" id="1844966"/>
    <lineage>
        <taxon>Eukaryota</taxon>
        <taxon>Metazoa</taxon>
        <taxon>Spiralia</taxon>
        <taxon>Lophotrochozoa</taxon>
        <taxon>Platyhelminthes</taxon>
        <taxon>Monogenea</taxon>
        <taxon>Monopisthocotylea</taxon>
        <taxon>Dactylogyridea</taxon>
        <taxon>Ancyrocephalidae</taxon>
        <taxon>Cichlidogyrus</taxon>
    </lineage>
</organism>
<comment type="caution">
    <text evidence="1">The sequence shown here is derived from an EMBL/GenBank/DDBJ whole genome shotgun (WGS) entry which is preliminary data.</text>
</comment>
<evidence type="ECO:0000313" key="1">
    <source>
        <dbReference type="EMBL" id="KAL3320209.1"/>
    </source>
</evidence>
<evidence type="ECO:0008006" key="3">
    <source>
        <dbReference type="Google" id="ProtNLM"/>
    </source>
</evidence>
<dbReference type="AlphaFoldDB" id="A0ABD2QL21"/>
<gene>
    <name evidence="1" type="ORF">Ciccas_001123</name>
</gene>
<sequence>MTDVNRSDILRFAAYISYNQIAQCDEQPEGWQDFLQSLFYSNFSSQLKSEDDFTDAFGINVNLGHHCITLLFNSYLSICKNRDDPLSPFISSLFKHSLHQLFTVTDSFALNVIVRYLSKLFTSIPWPSIALRPMVDGFSGGDQSTLMSWSKLASTATLAKFTEVSECSINDLFWDLTADQVLVKALTNLEGPVGNRIEFTAAVIDLLSLVLSCGAEDMLLRLWALSPDTAQALFIELTQLLDQGLTHSLTTFFSPEAPSSDKDLSLEETIQLNANLLSILKAFSNNCHIVRKRRSPSSLFMQKLVQQELHFLPRLSSIVQVANYFVLPSRVLLRKQKSTTFFPSVEMLGNFFQLLNWFLASVAIPCPDASVSLLKCCVLLAKNLRACSRNPEVAELLTNQIITLFIYCDQLGLPTDVDLSEQLVSLVESLDQAVDKVKRVPMAQMYLAVMFQSLSANESTMQHLLQRLGYSLDSNWTATWLNVARLRYFAHYFDSHKQTLTKSLWTRVLDALSEKPEFDLCPEMAIFLCRLFAATKGLSEKKEFLFLVCESFIRLPHERSSSSALHLFALLKFLTHYFYDAPENLHFDFTLGPAKRTEQSWRNGTFFDDLQPRTDDLVHYYLDLQPHYYDLTWESKKPDRLALSSFARWPKYELFFQALMGHFSAFLLGQNLQLRCVLRANYALRLVWKLLEILPPPASIFAKWQQEQAHSTVYSIAFLHRFKNTSQSDCADLYKDLQTLTHMPVEDVDKVFSSLMRDDGNFLLNQCLDQLRQKQGGIIYWRSLVRVIWLMIKKQEKREPRLLFEVLKTVLQLIDVLVAELRDTIRQESLSLDPRVFSLITTLNIDRIHKLSSNEDAFLLFNRQMVAPLCDAVKQALCRCSDRVPGKYHLGLGKRPN</sequence>
<dbReference type="Proteomes" id="UP001626550">
    <property type="component" value="Unassembled WGS sequence"/>
</dbReference>
<keyword evidence="2" id="KW-1185">Reference proteome</keyword>
<dbReference type="EMBL" id="JBJKFK010000069">
    <property type="protein sequence ID" value="KAL3320209.1"/>
    <property type="molecule type" value="Genomic_DNA"/>
</dbReference>
<accession>A0ABD2QL21</accession>
<name>A0ABD2QL21_9PLAT</name>
<reference evidence="1 2" key="1">
    <citation type="submission" date="2024-11" db="EMBL/GenBank/DDBJ databases">
        <title>Adaptive evolution of stress response genes in parasites aligns with host niche diversity.</title>
        <authorList>
            <person name="Hahn C."/>
            <person name="Resl P."/>
        </authorList>
    </citation>
    <scope>NUCLEOTIDE SEQUENCE [LARGE SCALE GENOMIC DNA]</scope>
    <source>
        <strain evidence="1">EGGRZ-B1_66</strain>
        <tissue evidence="1">Body</tissue>
    </source>
</reference>